<proteinExistence type="predicted"/>
<protein>
    <submittedName>
        <fullName evidence="3">Uncharacterized protein</fullName>
    </submittedName>
</protein>
<dbReference type="HOGENOM" id="CLU_1348173_0_0_0"/>
<dbReference type="AlphaFoldDB" id="L0DR31"/>
<keyword evidence="2" id="KW-0732">Signal</keyword>
<name>L0DR31_SINAD</name>
<evidence type="ECO:0000256" key="2">
    <source>
        <dbReference type="SAM" id="SignalP"/>
    </source>
</evidence>
<dbReference type="RefSeq" id="WP_015250527.1">
    <property type="nucleotide sequence ID" value="NC_019892.1"/>
</dbReference>
<evidence type="ECO:0000256" key="1">
    <source>
        <dbReference type="SAM" id="MobiDB-lite"/>
    </source>
</evidence>
<gene>
    <name evidence="3" type="ordered locus">Sinac_7423</name>
</gene>
<dbReference type="OrthoDB" id="9829852at2"/>
<dbReference type="Proteomes" id="UP000010798">
    <property type="component" value="Chromosome"/>
</dbReference>
<keyword evidence="4" id="KW-1185">Reference proteome</keyword>
<sequence length="203" mass="20313">MLKPLTLSLGLALALGFGSVSQAGLFGHDTGLASPQGVAPSPQYAPVVASAQCDTGCDVGCAPAPKSCGLKNLFSGLHKPKVYSYEWVLKKKRVWGHKSNPCGTPSCDTCTSTVFPSSQSYASPQGYASPQAYGSGQSFSAPTYGSGQAYAAPQATSIVSPAPAPASDEAPPAPEVAPAAPAPAAPAANAPQSSLLFSTPSGN</sequence>
<feature type="compositionally biased region" description="Pro residues" evidence="1">
    <location>
        <begin position="171"/>
        <end position="184"/>
    </location>
</feature>
<feature type="region of interest" description="Disordered" evidence="1">
    <location>
        <begin position="159"/>
        <end position="203"/>
    </location>
</feature>
<evidence type="ECO:0000313" key="4">
    <source>
        <dbReference type="Proteomes" id="UP000010798"/>
    </source>
</evidence>
<feature type="signal peptide" evidence="2">
    <location>
        <begin position="1"/>
        <end position="23"/>
    </location>
</feature>
<feature type="compositionally biased region" description="Polar residues" evidence="1">
    <location>
        <begin position="192"/>
        <end position="203"/>
    </location>
</feature>
<dbReference type="EMBL" id="CP003364">
    <property type="protein sequence ID" value="AGA31460.1"/>
    <property type="molecule type" value="Genomic_DNA"/>
</dbReference>
<organism evidence="3 4">
    <name type="scientific">Singulisphaera acidiphila (strain ATCC BAA-1392 / DSM 18658 / VKM B-2454 / MOB10)</name>
    <dbReference type="NCBI Taxonomy" id="886293"/>
    <lineage>
        <taxon>Bacteria</taxon>
        <taxon>Pseudomonadati</taxon>
        <taxon>Planctomycetota</taxon>
        <taxon>Planctomycetia</taxon>
        <taxon>Isosphaerales</taxon>
        <taxon>Isosphaeraceae</taxon>
        <taxon>Singulisphaera</taxon>
    </lineage>
</organism>
<dbReference type="KEGG" id="saci:Sinac_7423"/>
<accession>L0DR31</accession>
<evidence type="ECO:0000313" key="3">
    <source>
        <dbReference type="EMBL" id="AGA31460.1"/>
    </source>
</evidence>
<reference evidence="3 4" key="1">
    <citation type="submission" date="2012-02" db="EMBL/GenBank/DDBJ databases">
        <title>Complete sequence of chromosome of Singulisphaera acidiphila DSM 18658.</title>
        <authorList>
            <consortium name="US DOE Joint Genome Institute (JGI-PGF)"/>
            <person name="Lucas S."/>
            <person name="Copeland A."/>
            <person name="Lapidus A."/>
            <person name="Glavina del Rio T."/>
            <person name="Dalin E."/>
            <person name="Tice H."/>
            <person name="Bruce D."/>
            <person name="Goodwin L."/>
            <person name="Pitluck S."/>
            <person name="Peters L."/>
            <person name="Ovchinnikova G."/>
            <person name="Chertkov O."/>
            <person name="Kyrpides N."/>
            <person name="Mavromatis K."/>
            <person name="Ivanova N."/>
            <person name="Brettin T."/>
            <person name="Detter J.C."/>
            <person name="Han C."/>
            <person name="Larimer F."/>
            <person name="Land M."/>
            <person name="Hauser L."/>
            <person name="Markowitz V."/>
            <person name="Cheng J.-F."/>
            <person name="Hugenholtz P."/>
            <person name="Woyke T."/>
            <person name="Wu D."/>
            <person name="Tindall B."/>
            <person name="Pomrenke H."/>
            <person name="Brambilla E."/>
            <person name="Klenk H.-P."/>
            <person name="Eisen J.A."/>
        </authorList>
    </citation>
    <scope>NUCLEOTIDE SEQUENCE [LARGE SCALE GENOMIC DNA]</scope>
    <source>
        <strain evidence="4">ATCC BAA-1392 / DSM 18658 / VKM B-2454 / MOB10</strain>
    </source>
</reference>
<feature type="chain" id="PRO_5003940377" evidence="2">
    <location>
        <begin position="24"/>
        <end position="203"/>
    </location>
</feature>